<dbReference type="PRINTS" id="PR00195">
    <property type="entry name" value="DYNAMIN"/>
</dbReference>
<dbReference type="Proteomes" id="UP000799640">
    <property type="component" value="Unassembled WGS sequence"/>
</dbReference>
<reference evidence="6" key="1">
    <citation type="journal article" date="2020" name="Stud. Mycol.">
        <title>101 Dothideomycetes genomes: a test case for predicting lifestyles and emergence of pathogens.</title>
        <authorList>
            <person name="Haridas S."/>
            <person name="Albert R."/>
            <person name="Binder M."/>
            <person name="Bloem J."/>
            <person name="Labutti K."/>
            <person name="Salamov A."/>
            <person name="Andreopoulos B."/>
            <person name="Baker S."/>
            <person name="Barry K."/>
            <person name="Bills G."/>
            <person name="Bluhm B."/>
            <person name="Cannon C."/>
            <person name="Castanera R."/>
            <person name="Culley D."/>
            <person name="Daum C."/>
            <person name="Ezra D."/>
            <person name="Gonzalez J."/>
            <person name="Henrissat B."/>
            <person name="Kuo A."/>
            <person name="Liang C."/>
            <person name="Lipzen A."/>
            <person name="Lutzoni F."/>
            <person name="Magnuson J."/>
            <person name="Mondo S."/>
            <person name="Nolan M."/>
            <person name="Ohm R."/>
            <person name="Pangilinan J."/>
            <person name="Park H.-J."/>
            <person name="Ramirez L."/>
            <person name="Alfaro M."/>
            <person name="Sun H."/>
            <person name="Tritt A."/>
            <person name="Yoshinaga Y."/>
            <person name="Zwiers L.-H."/>
            <person name="Turgeon B."/>
            <person name="Goodwin S."/>
            <person name="Spatafora J."/>
            <person name="Crous P."/>
            <person name="Grigoriev I."/>
        </authorList>
    </citation>
    <scope>NUCLEOTIDE SEQUENCE</scope>
    <source>
        <strain evidence="6">CBS 262.69</strain>
    </source>
</reference>
<dbReference type="GO" id="GO:0005737">
    <property type="term" value="C:cytoplasm"/>
    <property type="evidence" value="ECO:0007669"/>
    <property type="project" value="TreeGrafter"/>
</dbReference>
<dbReference type="InterPro" id="IPR001401">
    <property type="entry name" value="Dynamin_GTPase"/>
</dbReference>
<dbReference type="Gene3D" id="3.40.50.300">
    <property type="entry name" value="P-loop containing nucleotide triphosphate hydrolases"/>
    <property type="match status" value="1"/>
</dbReference>
<dbReference type="GO" id="GO:0005525">
    <property type="term" value="F:GTP binding"/>
    <property type="evidence" value="ECO:0007669"/>
    <property type="project" value="InterPro"/>
</dbReference>
<dbReference type="Pfam" id="PF01031">
    <property type="entry name" value="Dynamin_M"/>
    <property type="match status" value="1"/>
</dbReference>
<keyword evidence="7" id="KW-1185">Reference proteome</keyword>
<keyword evidence="6" id="KW-0378">Hydrolase</keyword>
<evidence type="ECO:0000313" key="6">
    <source>
        <dbReference type="EMBL" id="KAF2397000.1"/>
    </source>
</evidence>
<dbReference type="EMBL" id="ML996705">
    <property type="protein sequence ID" value="KAF2397000.1"/>
    <property type="molecule type" value="Genomic_DNA"/>
</dbReference>
<evidence type="ECO:0000313" key="7">
    <source>
        <dbReference type="Proteomes" id="UP000799640"/>
    </source>
</evidence>
<dbReference type="GO" id="GO:0003924">
    <property type="term" value="F:GTPase activity"/>
    <property type="evidence" value="ECO:0007669"/>
    <property type="project" value="InterPro"/>
</dbReference>
<dbReference type="SUPFAM" id="SSF52540">
    <property type="entry name" value="P-loop containing nucleoside triphosphate hydrolases"/>
    <property type="match status" value="1"/>
</dbReference>
<dbReference type="AlphaFoldDB" id="A0A6G1HLV6"/>
<dbReference type="OrthoDB" id="5061070at2759"/>
<dbReference type="Pfam" id="PF00350">
    <property type="entry name" value="Dynamin_N"/>
    <property type="match status" value="1"/>
</dbReference>
<organism evidence="6 7">
    <name type="scientific">Trichodelitschia bisporula</name>
    <dbReference type="NCBI Taxonomy" id="703511"/>
    <lineage>
        <taxon>Eukaryota</taxon>
        <taxon>Fungi</taxon>
        <taxon>Dikarya</taxon>
        <taxon>Ascomycota</taxon>
        <taxon>Pezizomycotina</taxon>
        <taxon>Dothideomycetes</taxon>
        <taxon>Dothideomycetes incertae sedis</taxon>
        <taxon>Phaeotrichales</taxon>
        <taxon>Phaeotrichaceae</taxon>
        <taxon>Trichodelitschia</taxon>
    </lineage>
</organism>
<evidence type="ECO:0000256" key="2">
    <source>
        <dbReference type="ARBA" id="ARBA00023134"/>
    </source>
</evidence>
<dbReference type="SMART" id="SM00053">
    <property type="entry name" value="DYNc"/>
    <property type="match status" value="1"/>
</dbReference>
<dbReference type="InterPro" id="IPR020850">
    <property type="entry name" value="GED_dom"/>
</dbReference>
<dbReference type="InterPro" id="IPR045063">
    <property type="entry name" value="Dynamin_N"/>
</dbReference>
<keyword evidence="2" id="KW-0342">GTP-binding</keyword>
<sequence length="750" mass="84128">MSDGNPATPDSGETVEESLDVVGSGVKVLLHAINDLERHGIDASIPLPTIIVVGDQSAGKLSLIEAIIRLLWRRPGGGFEEDGDHPLFPWVERENQTVRNFATIFDKAKLEDVIRLAQSATLNPQDDPRLYDPKGFTKHSKLPLNTVQFSPNLISLQIVAPGLPNLSLYDLPGVISQIPHGEMDYVQLVENLVTEYVRQDNSLVLLTVPMKSDIENSKASYILNKIRANDRCIGVLTKPNRLPHDARADVWARVLQGKEFVKKHGYYAVKQPTQAELERGISHAEARDLEMKFFESPQWTSCFRGAGDRVGTGKLQMVLSEKLAQLILNSLPGVTEKVQSKLGAIEAELAHLPDPPPNAVGEVHDTLRVFCDHITECLDGSHQPNELWSTWKSIKKDFANGITALTPALLVNTATAVMGPPSSVTSTPRRNRTVVVRRDVEPINLLFDSEMSAPSPAKRRGQGPGGGNADKSTKEYRRRFPLTEIKDVLDSYCASGLPNQVEPKAKDALILSTLQGWPEPTDLLVAAVHAALEKMVLSALKKAAGEWNTTQLYRELRRLMRDEFLPQQVRLRLAHAARRMLHLEQCKPITEDEAGMSRAQDEARYKAYFDDTSAKTGKVISEEERNRLRQKDQKLHELLEPDEYAREVDVMAEIRGYYVLAATRFVENFRQAVEADLFVELSKGLLNELRTGLRLDEPDYYEHCQKLFEDDPARADRRRSLKDQKTRLEQANARLQELNERLNGHSGAWE</sequence>
<dbReference type="GO" id="GO:0031623">
    <property type="term" value="P:receptor internalization"/>
    <property type="evidence" value="ECO:0007669"/>
    <property type="project" value="TreeGrafter"/>
</dbReference>
<dbReference type="InterPro" id="IPR022812">
    <property type="entry name" value="Dynamin"/>
</dbReference>
<keyword evidence="3" id="KW-0175">Coiled coil</keyword>
<accession>A0A6G1HLV6</accession>
<dbReference type="GO" id="GO:0008017">
    <property type="term" value="F:microtubule binding"/>
    <property type="evidence" value="ECO:0007669"/>
    <property type="project" value="TreeGrafter"/>
</dbReference>
<dbReference type="InterPro" id="IPR000375">
    <property type="entry name" value="Dynamin_stalk"/>
</dbReference>
<dbReference type="Gene3D" id="1.20.120.1240">
    <property type="entry name" value="Dynamin, middle domain"/>
    <property type="match status" value="1"/>
</dbReference>
<keyword evidence="1" id="KW-0547">Nucleotide-binding</keyword>
<dbReference type="CDD" id="cd08771">
    <property type="entry name" value="DLP_1"/>
    <property type="match status" value="1"/>
</dbReference>
<evidence type="ECO:0000256" key="3">
    <source>
        <dbReference type="SAM" id="Coils"/>
    </source>
</evidence>
<feature type="domain" description="GED" evidence="5">
    <location>
        <begin position="647"/>
        <end position="743"/>
    </location>
</feature>
<evidence type="ECO:0000256" key="1">
    <source>
        <dbReference type="ARBA" id="ARBA00022741"/>
    </source>
</evidence>
<dbReference type="InterPro" id="IPR027417">
    <property type="entry name" value="P-loop_NTPase"/>
</dbReference>
<dbReference type="PANTHER" id="PTHR11566:SF131">
    <property type="entry name" value="GTPASE, PUTATIVE (AFU_ORTHOLOGUE AFUA_6G07630)-RELATED"/>
    <property type="match status" value="1"/>
</dbReference>
<dbReference type="GO" id="GO:0005874">
    <property type="term" value="C:microtubule"/>
    <property type="evidence" value="ECO:0007669"/>
    <property type="project" value="TreeGrafter"/>
</dbReference>
<evidence type="ECO:0000256" key="4">
    <source>
        <dbReference type="SAM" id="MobiDB-lite"/>
    </source>
</evidence>
<dbReference type="GO" id="GO:0005886">
    <property type="term" value="C:plasma membrane"/>
    <property type="evidence" value="ECO:0007669"/>
    <property type="project" value="TreeGrafter"/>
</dbReference>
<feature type="region of interest" description="Disordered" evidence="4">
    <location>
        <begin position="451"/>
        <end position="476"/>
    </location>
</feature>
<feature type="coiled-coil region" evidence="3">
    <location>
        <begin position="718"/>
        <end position="748"/>
    </location>
</feature>
<dbReference type="PROSITE" id="PS51388">
    <property type="entry name" value="GED"/>
    <property type="match status" value="1"/>
</dbReference>
<dbReference type="PANTHER" id="PTHR11566">
    <property type="entry name" value="DYNAMIN"/>
    <property type="match status" value="1"/>
</dbReference>
<gene>
    <name evidence="6" type="ORF">EJ06DRAFT_559605</name>
</gene>
<name>A0A6G1HLV6_9PEZI</name>
<protein>
    <submittedName>
        <fullName evidence="6">P-loop containing nucleoside triphosphate hydrolase protein</fullName>
    </submittedName>
</protein>
<proteinExistence type="predicted"/>
<evidence type="ECO:0000259" key="5">
    <source>
        <dbReference type="PROSITE" id="PS51388"/>
    </source>
</evidence>